<evidence type="ECO:0000313" key="2">
    <source>
        <dbReference type="Proteomes" id="UP001330749"/>
    </source>
</evidence>
<keyword evidence="2" id="KW-1185">Reference proteome</keyword>
<reference evidence="1 2" key="1">
    <citation type="submission" date="2023-03" db="EMBL/GenBank/DDBJ databases">
        <title>Bacillus Genome Sequencing.</title>
        <authorList>
            <person name="Dunlap C."/>
        </authorList>
    </citation>
    <scope>NUCLEOTIDE SEQUENCE [LARGE SCALE GENOMIC DNA]</scope>
    <source>
        <strain evidence="1 2">B-14544</strain>
    </source>
</reference>
<evidence type="ECO:0008006" key="3">
    <source>
        <dbReference type="Google" id="ProtNLM"/>
    </source>
</evidence>
<comment type="caution">
    <text evidence="1">The sequence shown here is derived from an EMBL/GenBank/DDBJ whole genome shotgun (WGS) entry which is preliminary data.</text>
</comment>
<sequence length="164" mass="18617">MKTKLTTFALILLFVISIAIETQALSFNKLPIKHSSKQWSVEVAEPGHGKELVKSEKGKFNTYSLEIHNIGKDVKSVEVFMYRNEPNSTTKYSLFGCPDGEDCTEGHVEHANFLAKQLNKGIPYRFENFPLAHKATELEVEIIWTQKGKKIGRPLKETFTFAVE</sequence>
<dbReference type="Proteomes" id="UP001330749">
    <property type="component" value="Unassembled WGS sequence"/>
</dbReference>
<accession>A0ABU6N813</accession>
<evidence type="ECO:0000313" key="1">
    <source>
        <dbReference type="EMBL" id="MED3561322.1"/>
    </source>
</evidence>
<name>A0ABU6N813_9BACI</name>
<dbReference type="RefSeq" id="WP_327966175.1">
    <property type="nucleotide sequence ID" value="NZ_JARMQG010000015.1"/>
</dbReference>
<gene>
    <name evidence="1" type="ORF">P4447_02005</name>
</gene>
<dbReference type="EMBL" id="JARMQG010000015">
    <property type="protein sequence ID" value="MED3561322.1"/>
    <property type="molecule type" value="Genomic_DNA"/>
</dbReference>
<organism evidence="1 2">
    <name type="scientific">Bacillus xiapuensis</name>
    <dbReference type="NCBI Taxonomy" id="2014075"/>
    <lineage>
        <taxon>Bacteria</taxon>
        <taxon>Bacillati</taxon>
        <taxon>Bacillota</taxon>
        <taxon>Bacilli</taxon>
        <taxon>Bacillales</taxon>
        <taxon>Bacillaceae</taxon>
        <taxon>Bacillus</taxon>
    </lineage>
</organism>
<protein>
    <recommendedName>
        <fullName evidence="3">Lipoprotein</fullName>
    </recommendedName>
</protein>
<proteinExistence type="predicted"/>